<dbReference type="NCBIfam" id="TIGR00663">
    <property type="entry name" value="dnan"/>
    <property type="match status" value="1"/>
</dbReference>
<dbReference type="PANTHER" id="PTHR30478:SF0">
    <property type="entry name" value="BETA SLIDING CLAMP"/>
    <property type="match status" value="1"/>
</dbReference>
<proteinExistence type="inferred from homology"/>
<feature type="domain" description="DNA polymerase III beta sliding clamp C-terminal" evidence="12">
    <location>
        <begin position="247"/>
        <end position="358"/>
    </location>
</feature>
<keyword evidence="4 13" id="KW-0808">Transferase</keyword>
<keyword evidence="3" id="KW-0963">Cytoplasm</keyword>
<feature type="domain" description="DNA polymerase III beta sliding clamp N-terminal" evidence="10">
    <location>
        <begin position="1"/>
        <end position="118"/>
    </location>
</feature>
<dbReference type="Proteomes" id="UP000604661">
    <property type="component" value="Unassembled WGS sequence"/>
</dbReference>
<keyword evidence="5 13" id="KW-0548">Nucleotidyltransferase</keyword>
<evidence type="ECO:0000259" key="11">
    <source>
        <dbReference type="Pfam" id="PF02767"/>
    </source>
</evidence>
<evidence type="ECO:0000256" key="9">
    <source>
        <dbReference type="SAM" id="MobiDB-lite"/>
    </source>
</evidence>
<organism evidence="13 14">
    <name type="scientific">Nostoc linckia FACHB-391</name>
    <dbReference type="NCBI Taxonomy" id="2692906"/>
    <lineage>
        <taxon>Bacteria</taxon>
        <taxon>Bacillati</taxon>
        <taxon>Cyanobacteriota</taxon>
        <taxon>Cyanophyceae</taxon>
        <taxon>Nostocales</taxon>
        <taxon>Nostocaceae</taxon>
        <taxon>Nostoc</taxon>
    </lineage>
</organism>
<dbReference type="Pfam" id="PF00712">
    <property type="entry name" value="DNA_pol3_beta"/>
    <property type="match status" value="1"/>
</dbReference>
<dbReference type="InterPro" id="IPR046938">
    <property type="entry name" value="DNA_clamp_sf"/>
</dbReference>
<protein>
    <submittedName>
        <fullName evidence="13">DNA polymerase III subunit beta</fullName>
        <ecNumber evidence="13">2.7.7.7</ecNumber>
    </submittedName>
</protein>
<dbReference type="PANTHER" id="PTHR30478">
    <property type="entry name" value="DNA POLYMERASE III SUBUNIT BETA"/>
    <property type="match status" value="1"/>
</dbReference>
<dbReference type="InterPro" id="IPR001001">
    <property type="entry name" value="DNA_polIII_beta"/>
</dbReference>
<dbReference type="EC" id="2.7.7.7" evidence="13"/>
<dbReference type="GO" id="GO:0003887">
    <property type="term" value="F:DNA-directed DNA polymerase activity"/>
    <property type="evidence" value="ECO:0007669"/>
    <property type="project" value="UniProtKB-EC"/>
</dbReference>
<comment type="caution">
    <text evidence="13">The sequence shown here is derived from an EMBL/GenBank/DDBJ whole genome shotgun (WGS) entry which is preliminary data.</text>
</comment>
<dbReference type="SUPFAM" id="SSF55979">
    <property type="entry name" value="DNA clamp"/>
    <property type="match status" value="3"/>
</dbReference>
<dbReference type="RefSeq" id="WP_190897783.1">
    <property type="nucleotide sequence ID" value="NZ_JACJTE010000006.1"/>
</dbReference>
<keyword evidence="7" id="KW-0239">DNA-directed DNA polymerase</keyword>
<evidence type="ECO:0000256" key="4">
    <source>
        <dbReference type="ARBA" id="ARBA00022679"/>
    </source>
</evidence>
<evidence type="ECO:0000256" key="7">
    <source>
        <dbReference type="ARBA" id="ARBA00022932"/>
    </source>
</evidence>
<dbReference type="SMART" id="SM00480">
    <property type="entry name" value="POL3Bc"/>
    <property type="match status" value="1"/>
</dbReference>
<accession>A0ABR8ESL9</accession>
<evidence type="ECO:0000256" key="1">
    <source>
        <dbReference type="ARBA" id="ARBA00004496"/>
    </source>
</evidence>
<dbReference type="CDD" id="cd00140">
    <property type="entry name" value="beta_clamp"/>
    <property type="match status" value="1"/>
</dbReference>
<evidence type="ECO:0000313" key="14">
    <source>
        <dbReference type="Proteomes" id="UP000604661"/>
    </source>
</evidence>
<dbReference type="InterPro" id="IPR022637">
    <property type="entry name" value="DNA_polIII_beta_cen"/>
</dbReference>
<keyword evidence="14" id="KW-1185">Reference proteome</keyword>
<evidence type="ECO:0000259" key="10">
    <source>
        <dbReference type="Pfam" id="PF00712"/>
    </source>
</evidence>
<dbReference type="InterPro" id="IPR022634">
    <property type="entry name" value="DNA_polIII_beta_N"/>
</dbReference>
<comment type="similarity">
    <text evidence="2">Belongs to the beta sliding clamp family.</text>
</comment>
<reference evidence="13 14" key="1">
    <citation type="journal article" date="2020" name="ISME J.">
        <title>Comparative genomics reveals insights into cyanobacterial evolution and habitat adaptation.</title>
        <authorList>
            <person name="Chen M.Y."/>
            <person name="Teng W.K."/>
            <person name="Zhao L."/>
            <person name="Hu C.X."/>
            <person name="Zhou Y.K."/>
            <person name="Han B.P."/>
            <person name="Song L.R."/>
            <person name="Shu W.S."/>
        </authorList>
    </citation>
    <scope>NUCLEOTIDE SEQUENCE [LARGE SCALE GENOMIC DNA]</scope>
    <source>
        <strain evidence="13 14">FACHB-391</strain>
    </source>
</reference>
<sequence>MKLTIEQSKLAEILETAYLAISPKPTDPILGNILLIADEDGIVSATGTNLNLTIHTTTTANVEISGQVALPAKLLTDTVSNVKGEITLEVENQACIITHNSGKCRLIGGKSDEFPTLPKGENPTEINLSAKKLQAALEGTLYCASSDETKLVLTGVNFKIDTNKWQAASTNSHKLALVTGTLDSEYSDPINFTVPGKSLSELNKILSQSADTSVCNILLSGKTIEFSLPNTKLISRLLEGEYPKINSLIPRSFEYEFTLERKGFESALKRVSYLAERKQKVVKILWELEATQATLYTEATDIGDAVDSVLMKSVTSNSENISIGLNIDYLIEGLKHISTDEIVVRCNKPTQPVIVCPMGGLLNQLYLVMPVEIKQGFEKVNSQSTKAKVSIQSEPGTEEVTEVNTQTESDTEEVTNVAQATDDSETPQIETPTVVVKDTTKAKSTSRSPRTKKEAATA</sequence>
<dbReference type="EMBL" id="JACJTE010000006">
    <property type="protein sequence ID" value="MBD2560564.1"/>
    <property type="molecule type" value="Genomic_DNA"/>
</dbReference>
<evidence type="ECO:0000259" key="12">
    <source>
        <dbReference type="Pfam" id="PF02768"/>
    </source>
</evidence>
<dbReference type="Pfam" id="PF02768">
    <property type="entry name" value="DNA_pol3_beta_3"/>
    <property type="match status" value="1"/>
</dbReference>
<evidence type="ECO:0000256" key="8">
    <source>
        <dbReference type="ARBA" id="ARBA00023125"/>
    </source>
</evidence>
<dbReference type="Gene3D" id="3.70.10.10">
    <property type="match status" value="1"/>
</dbReference>
<evidence type="ECO:0000256" key="2">
    <source>
        <dbReference type="ARBA" id="ARBA00010752"/>
    </source>
</evidence>
<dbReference type="Gene3D" id="3.10.150.10">
    <property type="entry name" value="DNA Polymerase III, subunit A, domain 2"/>
    <property type="match status" value="1"/>
</dbReference>
<name>A0ABR8ESL9_NOSLI</name>
<evidence type="ECO:0000256" key="3">
    <source>
        <dbReference type="ARBA" id="ARBA00022490"/>
    </source>
</evidence>
<evidence type="ECO:0000256" key="6">
    <source>
        <dbReference type="ARBA" id="ARBA00022705"/>
    </source>
</evidence>
<feature type="domain" description="DNA polymerase III beta sliding clamp central" evidence="11">
    <location>
        <begin position="128"/>
        <end position="244"/>
    </location>
</feature>
<keyword evidence="8" id="KW-0238">DNA-binding</keyword>
<evidence type="ECO:0000256" key="5">
    <source>
        <dbReference type="ARBA" id="ARBA00022695"/>
    </source>
</evidence>
<dbReference type="InterPro" id="IPR022635">
    <property type="entry name" value="DNA_polIII_beta_C"/>
</dbReference>
<dbReference type="Pfam" id="PF02767">
    <property type="entry name" value="DNA_pol3_beta_2"/>
    <property type="match status" value="1"/>
</dbReference>
<feature type="region of interest" description="Disordered" evidence="9">
    <location>
        <begin position="388"/>
        <end position="458"/>
    </location>
</feature>
<feature type="compositionally biased region" description="Polar residues" evidence="9">
    <location>
        <begin position="414"/>
        <end position="431"/>
    </location>
</feature>
<keyword evidence="6" id="KW-0235">DNA replication</keyword>
<gene>
    <name evidence="13" type="primary">dnaN</name>
    <name evidence="13" type="ORF">H6G95_08015</name>
</gene>
<evidence type="ECO:0000313" key="13">
    <source>
        <dbReference type="EMBL" id="MBD2560564.1"/>
    </source>
</evidence>
<comment type="subcellular location">
    <subcellularLocation>
        <location evidence="1">Cytoplasm</location>
    </subcellularLocation>
</comment>